<dbReference type="SUPFAM" id="SSF57850">
    <property type="entry name" value="RING/U-box"/>
    <property type="match status" value="1"/>
</dbReference>
<dbReference type="Pfam" id="PF04564">
    <property type="entry name" value="U-box"/>
    <property type="match status" value="1"/>
</dbReference>
<evidence type="ECO:0000256" key="4">
    <source>
        <dbReference type="ARBA" id="ARBA00022786"/>
    </source>
</evidence>
<dbReference type="Proteomes" id="UP000652761">
    <property type="component" value="Unassembled WGS sequence"/>
</dbReference>
<dbReference type="InterPro" id="IPR058678">
    <property type="entry name" value="ARM_PUB"/>
</dbReference>
<dbReference type="GO" id="GO:0061630">
    <property type="term" value="F:ubiquitin protein ligase activity"/>
    <property type="evidence" value="ECO:0007669"/>
    <property type="project" value="UniProtKB-UniRule"/>
</dbReference>
<dbReference type="Gene3D" id="1.25.10.10">
    <property type="entry name" value="Leucine-rich Repeat Variant"/>
    <property type="match status" value="1"/>
</dbReference>
<evidence type="ECO:0000256" key="1">
    <source>
        <dbReference type="ARBA" id="ARBA00000900"/>
    </source>
</evidence>
<accession>A0A843XT60</accession>
<dbReference type="InterPro" id="IPR045210">
    <property type="entry name" value="RING-Ubox_PUB"/>
</dbReference>
<evidence type="ECO:0000256" key="5">
    <source>
        <dbReference type="RuleBase" id="RU369093"/>
    </source>
</evidence>
<comment type="function">
    <text evidence="5">Functions as an E3 ubiquitin ligase.</text>
</comment>
<dbReference type="EMBL" id="NMUH01012945">
    <property type="protein sequence ID" value="MQM22456.1"/>
    <property type="molecule type" value="Genomic_DNA"/>
</dbReference>
<dbReference type="EC" id="2.3.2.27" evidence="5"/>
<dbReference type="InterPro" id="IPR016024">
    <property type="entry name" value="ARM-type_fold"/>
</dbReference>
<dbReference type="Gene3D" id="3.30.40.10">
    <property type="entry name" value="Zinc/RING finger domain, C3HC4 (zinc finger)"/>
    <property type="match status" value="1"/>
</dbReference>
<dbReference type="InterPro" id="IPR011989">
    <property type="entry name" value="ARM-like"/>
</dbReference>
<dbReference type="FunFam" id="3.30.40.10:FF:000442">
    <property type="entry name" value="RING-type E3 ubiquitin transferase"/>
    <property type="match status" value="1"/>
</dbReference>
<dbReference type="GO" id="GO:0016567">
    <property type="term" value="P:protein ubiquitination"/>
    <property type="evidence" value="ECO:0007669"/>
    <property type="project" value="UniProtKB-UniRule"/>
</dbReference>
<gene>
    <name evidence="7" type="ORF">Taro_055508</name>
</gene>
<organism evidence="7 8">
    <name type="scientific">Colocasia esculenta</name>
    <name type="common">Wild taro</name>
    <name type="synonym">Arum esculentum</name>
    <dbReference type="NCBI Taxonomy" id="4460"/>
    <lineage>
        <taxon>Eukaryota</taxon>
        <taxon>Viridiplantae</taxon>
        <taxon>Streptophyta</taxon>
        <taxon>Embryophyta</taxon>
        <taxon>Tracheophyta</taxon>
        <taxon>Spermatophyta</taxon>
        <taxon>Magnoliopsida</taxon>
        <taxon>Liliopsida</taxon>
        <taxon>Araceae</taxon>
        <taxon>Aroideae</taxon>
        <taxon>Colocasieae</taxon>
        <taxon>Colocasia</taxon>
    </lineage>
</organism>
<proteinExistence type="predicted"/>
<dbReference type="InterPro" id="IPR003613">
    <property type="entry name" value="Ubox_domain"/>
</dbReference>
<comment type="pathway">
    <text evidence="2 5">Protein modification; protein ubiquitination.</text>
</comment>
<evidence type="ECO:0000256" key="2">
    <source>
        <dbReference type="ARBA" id="ARBA00004906"/>
    </source>
</evidence>
<feature type="domain" description="U-box" evidence="6">
    <location>
        <begin position="30"/>
        <end position="106"/>
    </location>
</feature>
<dbReference type="PANTHER" id="PTHR22849:SF161">
    <property type="entry name" value="U-BOX DOMAIN-CONTAINING PROTEIN"/>
    <property type="match status" value="1"/>
</dbReference>
<dbReference type="InterPro" id="IPR013083">
    <property type="entry name" value="Znf_RING/FYVE/PHD"/>
</dbReference>
<dbReference type="CDD" id="cd16664">
    <property type="entry name" value="RING-Ubox_PUB"/>
    <property type="match status" value="1"/>
</dbReference>
<keyword evidence="4 5" id="KW-0833">Ubl conjugation pathway</keyword>
<dbReference type="SMART" id="SM00504">
    <property type="entry name" value="Ubox"/>
    <property type="match status" value="1"/>
</dbReference>
<evidence type="ECO:0000256" key="3">
    <source>
        <dbReference type="ARBA" id="ARBA00022679"/>
    </source>
</evidence>
<dbReference type="Pfam" id="PF25598">
    <property type="entry name" value="ARM_PUB"/>
    <property type="match status" value="1"/>
</dbReference>
<dbReference type="InterPro" id="IPR045185">
    <property type="entry name" value="PUB22/23/24-like"/>
</dbReference>
<evidence type="ECO:0000313" key="7">
    <source>
        <dbReference type="EMBL" id="MQM22456.1"/>
    </source>
</evidence>
<dbReference type="PROSITE" id="PS51698">
    <property type="entry name" value="U_BOX"/>
    <property type="match status" value="1"/>
</dbReference>
<dbReference type="SUPFAM" id="SSF48371">
    <property type="entry name" value="ARM repeat"/>
    <property type="match status" value="1"/>
</dbReference>
<name>A0A843XT60_COLES</name>
<dbReference type="PANTHER" id="PTHR22849">
    <property type="entry name" value="WDSAM1 PROTEIN"/>
    <property type="match status" value="1"/>
</dbReference>
<keyword evidence="8" id="KW-1185">Reference proteome</keyword>
<protein>
    <recommendedName>
        <fullName evidence="5 6">U-box domain-containing protein</fullName>
        <ecNumber evidence="5">2.3.2.27</ecNumber>
    </recommendedName>
    <alternativeName>
        <fullName evidence="5">RING-type E3 ubiquitin transferase PUB</fullName>
    </alternativeName>
</protein>
<dbReference type="UniPathway" id="UPA00143"/>
<evidence type="ECO:0000259" key="6">
    <source>
        <dbReference type="PROSITE" id="PS51698"/>
    </source>
</evidence>
<keyword evidence="3 5" id="KW-0808">Transferase</keyword>
<comment type="catalytic activity">
    <reaction evidence="1 5">
        <text>S-ubiquitinyl-[E2 ubiquitin-conjugating enzyme]-L-cysteine + [acceptor protein]-L-lysine = [E2 ubiquitin-conjugating enzyme]-L-cysteine + N(6)-ubiquitinyl-[acceptor protein]-L-lysine.</text>
        <dbReference type="EC" id="2.3.2.27"/>
    </reaction>
</comment>
<sequence>MASLWGTRRVAGRKSQFRAVKSMQAGPDLSIPTHFRCPISLELMRDPVTLPTGITYDRQSIETWLDMGNGTCPVTNRTVAPGQDQLVPNHALRRMIQDWCVAHREYGVERIPTPRIPATAAQVVEMLSEVAAAARRGDGARCREVVSRIRTLGKESERNRRCVASNGAAAVLSAAFGAFARDSNGARSADAKEEILAAVTGMFPLGEEACAHLGTPDSLRSIVWIAKCGGLAGRLNAVLVVKELVHTDRPIVDAVAGIDGMAEALVKLIREPISPQATKASLVAVFYLVSSDEKTASRFVDMGLVPLILEILVESDKSMTEKALGVLDGVCSSKKGRQQAYGHALTMPVLVKKIFRVSEVATEFSVSTLWKLCKNYGSEGEAEAEGERPGCLVEALQVGAFQKLLLLLQVGCGEATKEKASELLKLLNVSRGRLECIDSADFKALKRPF</sequence>
<evidence type="ECO:0000313" key="8">
    <source>
        <dbReference type="Proteomes" id="UP000652761"/>
    </source>
</evidence>
<comment type="caution">
    <text evidence="7">The sequence shown here is derived from an EMBL/GenBank/DDBJ whole genome shotgun (WGS) entry which is preliminary data.</text>
</comment>
<dbReference type="AlphaFoldDB" id="A0A843XT60"/>
<dbReference type="OrthoDB" id="10064100at2759"/>
<reference evidence="7" key="1">
    <citation type="submission" date="2017-07" db="EMBL/GenBank/DDBJ databases">
        <title>Taro Niue Genome Assembly and Annotation.</title>
        <authorList>
            <person name="Atibalentja N."/>
            <person name="Keating K."/>
            <person name="Fields C.J."/>
        </authorList>
    </citation>
    <scope>NUCLEOTIDE SEQUENCE</scope>
    <source>
        <strain evidence="7">Niue_2</strain>
        <tissue evidence="7">Leaf</tissue>
    </source>
</reference>